<feature type="domain" description="DUF5926" evidence="2">
    <location>
        <begin position="55"/>
        <end position="321"/>
    </location>
</feature>
<reference evidence="3" key="1">
    <citation type="journal article" date="2014" name="Int. J. Syst. Evol. Microbiol.">
        <title>Complete genome sequence of Corynebacterium casei LMG S-19264T (=DSM 44701T), isolated from a smear-ripened cheese.</title>
        <authorList>
            <consortium name="US DOE Joint Genome Institute (JGI-PGF)"/>
            <person name="Walter F."/>
            <person name="Albersmeier A."/>
            <person name="Kalinowski J."/>
            <person name="Ruckert C."/>
        </authorList>
    </citation>
    <scope>NUCLEOTIDE SEQUENCE</scope>
    <source>
        <strain evidence="3">CGMCC 1.10749</strain>
    </source>
</reference>
<dbReference type="Proteomes" id="UP000628079">
    <property type="component" value="Unassembled WGS sequence"/>
</dbReference>
<gene>
    <name evidence="3" type="ORF">GCM10011314_17010</name>
</gene>
<dbReference type="AlphaFoldDB" id="A0A8H9KSG8"/>
<feature type="region of interest" description="Disordered" evidence="1">
    <location>
        <begin position="25"/>
        <end position="46"/>
    </location>
</feature>
<evidence type="ECO:0000259" key="2">
    <source>
        <dbReference type="Pfam" id="PF19348"/>
    </source>
</evidence>
<comment type="caution">
    <text evidence="3">The sequence shown here is derived from an EMBL/GenBank/DDBJ whole genome shotgun (WGS) entry which is preliminary data.</text>
</comment>
<protein>
    <submittedName>
        <fullName evidence="3">Preprotein translocase SecA</fullName>
    </submittedName>
</protein>
<organism evidence="3 4">
    <name type="scientific">Knoellia flava</name>
    <dbReference type="NCBI Taxonomy" id="913969"/>
    <lineage>
        <taxon>Bacteria</taxon>
        <taxon>Bacillati</taxon>
        <taxon>Actinomycetota</taxon>
        <taxon>Actinomycetes</taxon>
        <taxon>Micrococcales</taxon>
        <taxon>Intrasporangiaceae</taxon>
        <taxon>Knoellia</taxon>
    </lineage>
</organism>
<dbReference type="EMBL" id="BMEA01000001">
    <property type="protein sequence ID" value="GGB77947.1"/>
    <property type="molecule type" value="Genomic_DNA"/>
</dbReference>
<accession>A0A8H9KSG8</accession>
<name>A0A8H9KSG8_9MICO</name>
<dbReference type="Pfam" id="PF19348">
    <property type="entry name" value="DUF5926"/>
    <property type="match status" value="1"/>
</dbReference>
<sequence length="321" mass="34336">MRLACRCGDACEGWVAATITLTPMGKASRRRRTTDDQGAPSRRQRTAAVPYVNRPFEGLPQETEWVAIREILPAATVAVRFAEGKAPEGVEGATVATVLPMAWPALHRADGTVLIGTQSGSSTGDPSRDLAAQLLAGAAVEPGSAVQHVPAATAETPRLQDLLDTSEPLEFVVHEGFDFWVEGQELDEEGQASLDRANESVVPTRRMSALPSAYWVRIGERTYIRLVLPDDEDTATDALARLHAAAESGLGEGTRLLGAFRACGLLVPVFEVPADSDPADHEEALGAFGTRYATALASKEALTAEERRARSGLLSRQVTLR</sequence>
<reference evidence="3" key="2">
    <citation type="submission" date="2020-09" db="EMBL/GenBank/DDBJ databases">
        <authorList>
            <person name="Sun Q."/>
            <person name="Zhou Y."/>
        </authorList>
    </citation>
    <scope>NUCLEOTIDE SEQUENCE</scope>
    <source>
        <strain evidence="3">CGMCC 1.10749</strain>
    </source>
</reference>
<proteinExistence type="predicted"/>
<evidence type="ECO:0000313" key="4">
    <source>
        <dbReference type="Proteomes" id="UP000628079"/>
    </source>
</evidence>
<evidence type="ECO:0000256" key="1">
    <source>
        <dbReference type="SAM" id="MobiDB-lite"/>
    </source>
</evidence>
<dbReference type="InterPro" id="IPR045970">
    <property type="entry name" value="DUF5926"/>
</dbReference>
<evidence type="ECO:0000313" key="3">
    <source>
        <dbReference type="EMBL" id="GGB77947.1"/>
    </source>
</evidence>